<dbReference type="RefSeq" id="WP_128625706.1">
    <property type="nucleotide sequence ID" value="NZ_RKST01000001.1"/>
</dbReference>
<evidence type="ECO:0000313" key="3">
    <source>
        <dbReference type="EMBL" id="RUM99466.1"/>
    </source>
</evidence>
<evidence type="ECO:0008006" key="5">
    <source>
        <dbReference type="Google" id="ProtNLM"/>
    </source>
</evidence>
<proteinExistence type="predicted"/>
<dbReference type="Proteomes" id="UP000281647">
    <property type="component" value="Unassembled WGS sequence"/>
</dbReference>
<comment type="caution">
    <text evidence="3">The sequence shown here is derived from an EMBL/GenBank/DDBJ whole genome shotgun (WGS) entry which is preliminary data.</text>
</comment>
<feature type="region of interest" description="Disordered" evidence="1">
    <location>
        <begin position="37"/>
        <end position="103"/>
    </location>
</feature>
<reference evidence="3 4" key="1">
    <citation type="submission" date="2018-11" db="EMBL/GenBank/DDBJ databases">
        <title>Pseudaminobacter arsenicus sp. nov., an arsenic-resistant bacterium isolated from arsenic-rich aquifers.</title>
        <authorList>
            <person name="Mu Y."/>
        </authorList>
    </citation>
    <scope>NUCLEOTIDE SEQUENCE [LARGE SCALE GENOMIC DNA]</scope>
    <source>
        <strain evidence="3 4">CB3</strain>
    </source>
</reference>
<name>A0A432VBG6_9HYPH</name>
<keyword evidence="4" id="KW-1185">Reference proteome</keyword>
<keyword evidence="2" id="KW-0732">Signal</keyword>
<evidence type="ECO:0000256" key="2">
    <source>
        <dbReference type="SAM" id="SignalP"/>
    </source>
</evidence>
<sequence length="123" mass="12380">MTERIGAGIFSRLRLAAGLGLAAAAFIQLPACSTVPEVASAPPSGLSSGQPTDTGTFPNLNIPPQTAAAQITPEEKAEKFSELEAAKATQSAPPGGGATADQSRLKKIAATHAAETLAKIEGQ</sequence>
<feature type="compositionally biased region" description="Basic and acidic residues" evidence="1">
    <location>
        <begin position="73"/>
        <end position="85"/>
    </location>
</feature>
<organism evidence="3 4">
    <name type="scientific">Borborobacter arsenicus</name>
    <dbReference type="NCBI Taxonomy" id="1851146"/>
    <lineage>
        <taxon>Bacteria</taxon>
        <taxon>Pseudomonadati</taxon>
        <taxon>Pseudomonadota</taxon>
        <taxon>Alphaproteobacteria</taxon>
        <taxon>Hyphomicrobiales</taxon>
        <taxon>Phyllobacteriaceae</taxon>
        <taxon>Borborobacter</taxon>
    </lineage>
</organism>
<protein>
    <recommendedName>
        <fullName evidence="5">DUF3035 domain-containing protein</fullName>
    </recommendedName>
</protein>
<accession>A0A432VBG6</accession>
<feature type="chain" id="PRO_5019396531" description="DUF3035 domain-containing protein" evidence="2">
    <location>
        <begin position="23"/>
        <end position="123"/>
    </location>
</feature>
<dbReference type="OrthoDB" id="8115249at2"/>
<dbReference type="EMBL" id="RKST01000001">
    <property type="protein sequence ID" value="RUM99466.1"/>
    <property type="molecule type" value="Genomic_DNA"/>
</dbReference>
<feature type="compositionally biased region" description="Polar residues" evidence="1">
    <location>
        <begin position="45"/>
        <end position="69"/>
    </location>
</feature>
<dbReference type="AlphaFoldDB" id="A0A432VBG6"/>
<gene>
    <name evidence="3" type="ORF">EET67_00700</name>
</gene>
<evidence type="ECO:0000256" key="1">
    <source>
        <dbReference type="SAM" id="MobiDB-lite"/>
    </source>
</evidence>
<feature type="signal peptide" evidence="2">
    <location>
        <begin position="1"/>
        <end position="22"/>
    </location>
</feature>
<evidence type="ECO:0000313" key="4">
    <source>
        <dbReference type="Proteomes" id="UP000281647"/>
    </source>
</evidence>